<dbReference type="SMART" id="SM00355">
    <property type="entry name" value="ZnF_C2H2"/>
    <property type="match status" value="2"/>
</dbReference>
<organism evidence="2 3">
    <name type="scientific">Baudoinia panamericana (strain UAMH 10762)</name>
    <name type="common">Angels' share fungus</name>
    <name type="synonym">Baudoinia compniacensis (strain UAMH 10762)</name>
    <dbReference type="NCBI Taxonomy" id="717646"/>
    <lineage>
        <taxon>Eukaryota</taxon>
        <taxon>Fungi</taxon>
        <taxon>Dikarya</taxon>
        <taxon>Ascomycota</taxon>
        <taxon>Pezizomycotina</taxon>
        <taxon>Dothideomycetes</taxon>
        <taxon>Dothideomycetidae</taxon>
        <taxon>Mycosphaerellales</taxon>
        <taxon>Teratosphaeriaceae</taxon>
        <taxon>Baudoinia</taxon>
    </lineage>
</organism>
<protein>
    <recommendedName>
        <fullName evidence="1">C2H2-type domain-containing protein</fullName>
    </recommendedName>
</protein>
<dbReference type="KEGG" id="bcom:BAUCODRAFT_533278"/>
<name>M2LLS5_BAUPA</name>
<gene>
    <name evidence="2" type="ORF">BAUCODRAFT_533278</name>
</gene>
<feature type="domain" description="C2H2-type" evidence="1">
    <location>
        <begin position="143"/>
        <end position="166"/>
    </location>
</feature>
<sequence>MSFYQCCNTHKDTAGSRHVATHYRPGVAAPTSWNTPFQTADIVNQYGQATLSAPLRDPSLPPLMYLDNSTISSTHSAPVFKPGARQAIAPTPAVLFAAQHLRRRRRSRGNVPCGYCDSTLSGSFERKRHHEVHHAMAAQHYHCTVPECRFNYPRMDKYVDHWRVVHNRDPRREEIANINDGVMINLGYCYFNTRSDWCPWYTKKLQCMSLLQR</sequence>
<dbReference type="HOGENOM" id="CLU_1294159_0_0_1"/>
<accession>M2LLS5</accession>
<dbReference type="GeneID" id="19115244"/>
<reference evidence="2 3" key="1">
    <citation type="journal article" date="2012" name="PLoS Pathog.">
        <title>Diverse lifestyles and strategies of plant pathogenesis encoded in the genomes of eighteen Dothideomycetes fungi.</title>
        <authorList>
            <person name="Ohm R.A."/>
            <person name="Feau N."/>
            <person name="Henrissat B."/>
            <person name="Schoch C.L."/>
            <person name="Horwitz B.A."/>
            <person name="Barry K.W."/>
            <person name="Condon B.J."/>
            <person name="Copeland A.C."/>
            <person name="Dhillon B."/>
            <person name="Glaser F."/>
            <person name="Hesse C.N."/>
            <person name="Kosti I."/>
            <person name="LaButti K."/>
            <person name="Lindquist E.A."/>
            <person name="Lucas S."/>
            <person name="Salamov A.A."/>
            <person name="Bradshaw R.E."/>
            <person name="Ciuffetti L."/>
            <person name="Hamelin R.C."/>
            <person name="Kema G.H.J."/>
            <person name="Lawrence C."/>
            <person name="Scott J.A."/>
            <person name="Spatafora J.W."/>
            <person name="Turgeon B.G."/>
            <person name="de Wit P.J.G.M."/>
            <person name="Zhong S."/>
            <person name="Goodwin S.B."/>
            <person name="Grigoriev I.V."/>
        </authorList>
    </citation>
    <scope>NUCLEOTIDE SEQUENCE [LARGE SCALE GENOMIC DNA]</scope>
    <source>
        <strain evidence="2 3">UAMH 10762</strain>
    </source>
</reference>
<proteinExistence type="predicted"/>
<dbReference type="PROSITE" id="PS00028">
    <property type="entry name" value="ZINC_FINGER_C2H2_1"/>
    <property type="match status" value="1"/>
</dbReference>
<evidence type="ECO:0000259" key="1">
    <source>
        <dbReference type="PROSITE" id="PS00028"/>
    </source>
</evidence>
<dbReference type="EMBL" id="KB445557">
    <property type="protein sequence ID" value="EMC95262.1"/>
    <property type="molecule type" value="Genomic_DNA"/>
</dbReference>
<keyword evidence="3" id="KW-1185">Reference proteome</keyword>
<dbReference type="RefSeq" id="XP_007677803.1">
    <property type="nucleotide sequence ID" value="XM_007679613.1"/>
</dbReference>
<dbReference type="AlphaFoldDB" id="M2LLS5"/>
<evidence type="ECO:0000313" key="3">
    <source>
        <dbReference type="Proteomes" id="UP000011761"/>
    </source>
</evidence>
<evidence type="ECO:0000313" key="2">
    <source>
        <dbReference type="EMBL" id="EMC95262.1"/>
    </source>
</evidence>
<dbReference type="InterPro" id="IPR013087">
    <property type="entry name" value="Znf_C2H2_type"/>
</dbReference>
<dbReference type="Proteomes" id="UP000011761">
    <property type="component" value="Unassembled WGS sequence"/>
</dbReference>